<evidence type="ECO:0000256" key="1">
    <source>
        <dbReference type="ARBA" id="ARBA00005354"/>
    </source>
</evidence>
<keyword evidence="6" id="KW-0418">Kinase</keyword>
<keyword evidence="12" id="KW-1185">Reference proteome</keyword>
<dbReference type="InterPro" id="IPR000719">
    <property type="entry name" value="Prot_kinase_dom"/>
</dbReference>
<dbReference type="SUPFAM" id="SSF47473">
    <property type="entry name" value="EF-hand"/>
    <property type="match status" value="1"/>
</dbReference>
<dbReference type="EMBL" id="OX451738">
    <property type="protein sequence ID" value="CAI8602141.1"/>
    <property type="molecule type" value="Genomic_DNA"/>
</dbReference>
<evidence type="ECO:0000313" key="11">
    <source>
        <dbReference type="EMBL" id="CAI8602141.1"/>
    </source>
</evidence>
<proteinExistence type="inferred from homology"/>
<reference evidence="11 12" key="1">
    <citation type="submission" date="2023-01" db="EMBL/GenBank/DDBJ databases">
        <authorList>
            <person name="Kreplak J."/>
        </authorList>
    </citation>
    <scope>NUCLEOTIDE SEQUENCE [LARGE SCALE GENOMIC DNA]</scope>
</reference>
<dbReference type="Gene3D" id="3.30.200.20">
    <property type="entry name" value="Phosphorylase Kinase, domain 1"/>
    <property type="match status" value="1"/>
</dbReference>
<dbReference type="Pfam" id="PF13499">
    <property type="entry name" value="EF-hand_7"/>
    <property type="match status" value="1"/>
</dbReference>
<dbReference type="CDD" id="cd05117">
    <property type="entry name" value="STKc_CAMK"/>
    <property type="match status" value="1"/>
</dbReference>
<dbReference type="Pfam" id="PF00069">
    <property type="entry name" value="Pkinase"/>
    <property type="match status" value="1"/>
</dbReference>
<evidence type="ECO:0000256" key="4">
    <source>
        <dbReference type="ARBA" id="ARBA00022679"/>
    </source>
</evidence>
<evidence type="ECO:0008006" key="13">
    <source>
        <dbReference type="Google" id="ProtNLM"/>
    </source>
</evidence>
<keyword evidence="2" id="KW-0723">Serine/threonine-protein kinase</keyword>
<dbReference type="Proteomes" id="UP001157006">
    <property type="component" value="Chromosome 3"/>
</dbReference>
<dbReference type="InterPro" id="IPR011992">
    <property type="entry name" value="EF-hand-dom_pair"/>
</dbReference>
<dbReference type="CDD" id="cd00051">
    <property type="entry name" value="EFh"/>
    <property type="match status" value="1"/>
</dbReference>
<dbReference type="FunFam" id="3.30.200.20:FF:000042">
    <property type="entry name" value="Aurora kinase A"/>
    <property type="match status" value="1"/>
</dbReference>
<dbReference type="GO" id="GO:0005509">
    <property type="term" value="F:calcium ion binding"/>
    <property type="evidence" value="ECO:0007669"/>
    <property type="project" value="InterPro"/>
</dbReference>
<evidence type="ECO:0000259" key="9">
    <source>
        <dbReference type="PROSITE" id="PS50011"/>
    </source>
</evidence>
<name>A0AAV0ZUL8_VICFA</name>
<dbReference type="AlphaFoldDB" id="A0AAV0ZUL8"/>
<keyword evidence="4" id="KW-0808">Transferase</keyword>
<keyword evidence="3" id="KW-0597">Phosphoprotein</keyword>
<dbReference type="InterPro" id="IPR018247">
    <property type="entry name" value="EF_Hand_1_Ca_BS"/>
</dbReference>
<evidence type="ECO:0000256" key="7">
    <source>
        <dbReference type="ARBA" id="ARBA00022837"/>
    </source>
</evidence>
<dbReference type="GO" id="GO:0005524">
    <property type="term" value="F:ATP binding"/>
    <property type="evidence" value="ECO:0007669"/>
    <property type="project" value="UniProtKB-KW"/>
</dbReference>
<dbReference type="PROSITE" id="PS50011">
    <property type="entry name" value="PROTEIN_KINASE_DOM"/>
    <property type="match status" value="1"/>
</dbReference>
<accession>A0AAV0ZUL8</accession>
<feature type="domain" description="EF-hand" evidence="10">
    <location>
        <begin position="416"/>
        <end position="451"/>
    </location>
</feature>
<gene>
    <name evidence="11" type="ORF">VFH_III025960</name>
</gene>
<dbReference type="SUPFAM" id="SSF56112">
    <property type="entry name" value="Protein kinase-like (PK-like)"/>
    <property type="match status" value="1"/>
</dbReference>
<keyword evidence="7" id="KW-0106">Calcium</keyword>
<evidence type="ECO:0000259" key="10">
    <source>
        <dbReference type="PROSITE" id="PS50222"/>
    </source>
</evidence>
<dbReference type="FunFam" id="1.10.510.10:FF:000067">
    <property type="entry name" value="calcium-dependent protein kinase 13"/>
    <property type="match status" value="1"/>
</dbReference>
<organism evidence="11 12">
    <name type="scientific">Vicia faba</name>
    <name type="common">Broad bean</name>
    <name type="synonym">Faba vulgaris</name>
    <dbReference type="NCBI Taxonomy" id="3906"/>
    <lineage>
        <taxon>Eukaryota</taxon>
        <taxon>Viridiplantae</taxon>
        <taxon>Streptophyta</taxon>
        <taxon>Embryophyta</taxon>
        <taxon>Tracheophyta</taxon>
        <taxon>Spermatophyta</taxon>
        <taxon>Magnoliopsida</taxon>
        <taxon>eudicotyledons</taxon>
        <taxon>Gunneridae</taxon>
        <taxon>Pentapetalae</taxon>
        <taxon>rosids</taxon>
        <taxon>fabids</taxon>
        <taxon>Fabales</taxon>
        <taxon>Fabaceae</taxon>
        <taxon>Papilionoideae</taxon>
        <taxon>50 kb inversion clade</taxon>
        <taxon>NPAAA clade</taxon>
        <taxon>Hologalegina</taxon>
        <taxon>IRL clade</taxon>
        <taxon>Fabeae</taxon>
        <taxon>Vicia</taxon>
    </lineage>
</organism>
<feature type="domain" description="EF-hand" evidence="10">
    <location>
        <begin position="488"/>
        <end position="516"/>
    </location>
</feature>
<sequence length="516" mass="59581">MKNCFGNLCRMNKKQKPQKLVVIKRPTEKGIESRYELGKRLDRGDFGRSTYFCKDRNTGEEVACKSISKNELKTALDIEGVRREVAILSHLPKHPNIVTLKDTFEDEDHVHLVMEHCEGGNLLDRIKARGPFTDGNLLDRINARGHFTELRAASVINTIVRVVQICHKHGVMHRNLKLENILFAIKYETAPSKVTDFSSSIFFKPGERFNEIVGSPYYMAPEVLKRNYGPEVDIWNAGAILYILLCGDAPFWAESKQGFAQAIIQSVIDFERYPWPKVSEKAKDLVMKMLDPDPKRRLTAQEVLDHPWLRKLVKKISNDTKCLVQKMLDPTLERSDYWLRHNHWEKQSLGETIRAKLIQFSVVNKLTKTTSTIIAKQLSIEVDAKSDRDFVIDTGNRGKINLDELRIRLHTLDHEIPDGNVQRLMVAFDEDKDGYLDYGEFLAICIHLRKISNEKHINKAFEYLDKNQSGYIDLEELCNALGDKVDTYREKVINEIMHDMDTYKDGIIISYEEVWS</sequence>
<dbReference type="Gene3D" id="1.10.238.10">
    <property type="entry name" value="EF-hand"/>
    <property type="match status" value="1"/>
</dbReference>
<evidence type="ECO:0000313" key="12">
    <source>
        <dbReference type="Proteomes" id="UP001157006"/>
    </source>
</evidence>
<dbReference type="InterPro" id="IPR011009">
    <property type="entry name" value="Kinase-like_dom_sf"/>
</dbReference>
<protein>
    <recommendedName>
        <fullName evidence="13">Calcium-dependent protein kinase</fullName>
    </recommendedName>
</protein>
<comment type="similarity">
    <text evidence="1">Belongs to the protein kinase superfamily. CAMK Ser/Thr protein kinase family. CaMK subfamily.</text>
</comment>
<evidence type="ECO:0000256" key="5">
    <source>
        <dbReference type="ARBA" id="ARBA00022741"/>
    </source>
</evidence>
<dbReference type="InterPro" id="IPR002048">
    <property type="entry name" value="EF_hand_dom"/>
</dbReference>
<dbReference type="InterPro" id="IPR050205">
    <property type="entry name" value="CDPK_Ser/Thr_kinases"/>
</dbReference>
<evidence type="ECO:0000256" key="2">
    <source>
        <dbReference type="ARBA" id="ARBA00022527"/>
    </source>
</evidence>
<dbReference type="Gene3D" id="1.10.510.10">
    <property type="entry name" value="Transferase(Phosphotransferase) domain 1"/>
    <property type="match status" value="1"/>
</dbReference>
<evidence type="ECO:0000256" key="8">
    <source>
        <dbReference type="ARBA" id="ARBA00022840"/>
    </source>
</evidence>
<evidence type="ECO:0000256" key="3">
    <source>
        <dbReference type="ARBA" id="ARBA00022553"/>
    </source>
</evidence>
<keyword evidence="5" id="KW-0547">Nucleotide-binding</keyword>
<keyword evidence="8" id="KW-0067">ATP-binding</keyword>
<feature type="domain" description="Protein kinase" evidence="9">
    <location>
        <begin position="35"/>
        <end position="309"/>
    </location>
</feature>
<feature type="domain" description="EF-hand" evidence="10">
    <location>
        <begin position="452"/>
        <end position="487"/>
    </location>
</feature>
<evidence type="ECO:0000256" key="6">
    <source>
        <dbReference type="ARBA" id="ARBA00022777"/>
    </source>
</evidence>
<dbReference type="PROSITE" id="PS00018">
    <property type="entry name" value="EF_HAND_1"/>
    <property type="match status" value="2"/>
</dbReference>
<dbReference type="Pfam" id="PF13833">
    <property type="entry name" value="EF-hand_8"/>
    <property type="match status" value="1"/>
</dbReference>
<dbReference type="GO" id="GO:0004674">
    <property type="term" value="F:protein serine/threonine kinase activity"/>
    <property type="evidence" value="ECO:0007669"/>
    <property type="project" value="UniProtKB-KW"/>
</dbReference>
<dbReference type="PROSITE" id="PS50222">
    <property type="entry name" value="EF_HAND_2"/>
    <property type="match status" value="3"/>
</dbReference>
<dbReference type="SMART" id="SM00054">
    <property type="entry name" value="EFh"/>
    <property type="match status" value="2"/>
</dbReference>
<dbReference type="PANTHER" id="PTHR24349">
    <property type="entry name" value="SERINE/THREONINE-PROTEIN KINASE"/>
    <property type="match status" value="1"/>
</dbReference>